<dbReference type="EMBL" id="VSRR010000812">
    <property type="protein sequence ID" value="MPC19889.1"/>
    <property type="molecule type" value="Genomic_DNA"/>
</dbReference>
<evidence type="ECO:0000313" key="1">
    <source>
        <dbReference type="EMBL" id="MPC19889.1"/>
    </source>
</evidence>
<protein>
    <submittedName>
        <fullName evidence="1">Uncharacterized protein</fullName>
    </submittedName>
</protein>
<keyword evidence="2" id="KW-1185">Reference proteome</keyword>
<dbReference type="AlphaFoldDB" id="A0A5B7DFF6"/>
<organism evidence="1 2">
    <name type="scientific">Portunus trituberculatus</name>
    <name type="common">Swimming crab</name>
    <name type="synonym">Neptunus trituberculatus</name>
    <dbReference type="NCBI Taxonomy" id="210409"/>
    <lineage>
        <taxon>Eukaryota</taxon>
        <taxon>Metazoa</taxon>
        <taxon>Ecdysozoa</taxon>
        <taxon>Arthropoda</taxon>
        <taxon>Crustacea</taxon>
        <taxon>Multicrustacea</taxon>
        <taxon>Malacostraca</taxon>
        <taxon>Eumalacostraca</taxon>
        <taxon>Eucarida</taxon>
        <taxon>Decapoda</taxon>
        <taxon>Pleocyemata</taxon>
        <taxon>Brachyura</taxon>
        <taxon>Eubrachyura</taxon>
        <taxon>Portunoidea</taxon>
        <taxon>Portunidae</taxon>
        <taxon>Portuninae</taxon>
        <taxon>Portunus</taxon>
    </lineage>
</organism>
<proteinExistence type="predicted"/>
<evidence type="ECO:0000313" key="2">
    <source>
        <dbReference type="Proteomes" id="UP000324222"/>
    </source>
</evidence>
<name>A0A5B7DFF6_PORTR</name>
<gene>
    <name evidence="1" type="ORF">E2C01_012820</name>
</gene>
<accession>A0A5B7DFF6</accession>
<reference evidence="1 2" key="1">
    <citation type="submission" date="2019-05" db="EMBL/GenBank/DDBJ databases">
        <title>Another draft genome of Portunus trituberculatus and its Hox gene families provides insights of decapod evolution.</title>
        <authorList>
            <person name="Jeong J.-H."/>
            <person name="Song I."/>
            <person name="Kim S."/>
            <person name="Choi T."/>
            <person name="Kim D."/>
            <person name="Ryu S."/>
            <person name="Kim W."/>
        </authorList>
    </citation>
    <scope>NUCLEOTIDE SEQUENCE [LARGE SCALE GENOMIC DNA]</scope>
    <source>
        <tissue evidence="1">Muscle</tissue>
    </source>
</reference>
<comment type="caution">
    <text evidence="1">The sequence shown here is derived from an EMBL/GenBank/DDBJ whole genome shotgun (WGS) entry which is preliminary data.</text>
</comment>
<sequence>MEKKTWKEKKSKTISSPSHLLFRPVFLHSATCSEQSASPCLCTICRIITTICSASSQRPALTSTP</sequence>
<dbReference type="Proteomes" id="UP000324222">
    <property type="component" value="Unassembled WGS sequence"/>
</dbReference>